<reference evidence="1" key="1">
    <citation type="submission" date="2023-07" db="EMBL/GenBank/DDBJ databases">
        <authorList>
            <consortium name="AG Swart"/>
            <person name="Singh M."/>
            <person name="Singh A."/>
            <person name="Seah K."/>
            <person name="Emmerich C."/>
        </authorList>
    </citation>
    <scope>NUCLEOTIDE SEQUENCE</scope>
    <source>
        <strain evidence="1">DP1</strain>
    </source>
</reference>
<name>A0AAD1UNJ3_EUPCR</name>
<dbReference type="EMBL" id="CAMPGE010012378">
    <property type="protein sequence ID" value="CAI2371146.1"/>
    <property type="molecule type" value="Genomic_DNA"/>
</dbReference>
<gene>
    <name evidence="1" type="ORF">ECRASSUSDP1_LOCUS12466</name>
</gene>
<protein>
    <submittedName>
        <fullName evidence="1">Uncharacterized protein</fullName>
    </submittedName>
</protein>
<dbReference type="AlphaFoldDB" id="A0AAD1UNJ3"/>
<organism evidence="1 2">
    <name type="scientific">Euplotes crassus</name>
    <dbReference type="NCBI Taxonomy" id="5936"/>
    <lineage>
        <taxon>Eukaryota</taxon>
        <taxon>Sar</taxon>
        <taxon>Alveolata</taxon>
        <taxon>Ciliophora</taxon>
        <taxon>Intramacronucleata</taxon>
        <taxon>Spirotrichea</taxon>
        <taxon>Hypotrichia</taxon>
        <taxon>Euplotida</taxon>
        <taxon>Euplotidae</taxon>
        <taxon>Moneuplotes</taxon>
    </lineage>
</organism>
<comment type="caution">
    <text evidence="1">The sequence shown here is derived from an EMBL/GenBank/DDBJ whole genome shotgun (WGS) entry which is preliminary data.</text>
</comment>
<evidence type="ECO:0000313" key="2">
    <source>
        <dbReference type="Proteomes" id="UP001295684"/>
    </source>
</evidence>
<sequence>MFTSIGSRHLKGFLVKPTSVRYMSGASMIRDKFQQAYVESKSHQLEEAPKDPQNKEEYGAGYYQKYQKGLKKGYTHPYHSKENPIHASSMLHQLNLLSDLVGPEQVSPHYESLSRSRRGLIFLFAYFGTITTLSRLGGWDHNDWIRGLIFHHEYLIALYVGYAELRHFTWLPGPKFTIFYDVFSKYETMQLANQWNDTAEELSVQFYQSTKNQIDYFNIHNEYRFVKKRSMVNFMTNERLNLEKHFHERTVSMLNQIQGFEQQNMKNKLKSVTQEAFDATLRKVESDPDDEIYNQSFEAALDGIRKGRMDFKTDPVLPIMTEELSSRVSVLKNLSPEQESRLLSINEDQKKAVAQSDNAQRDSYLRAVPQISSQGLKNHAKFLKFVHYLTNINRREIK</sequence>
<keyword evidence="2" id="KW-1185">Reference proteome</keyword>
<proteinExistence type="predicted"/>
<accession>A0AAD1UNJ3</accession>
<dbReference type="Proteomes" id="UP001295684">
    <property type="component" value="Unassembled WGS sequence"/>
</dbReference>
<evidence type="ECO:0000313" key="1">
    <source>
        <dbReference type="EMBL" id="CAI2371146.1"/>
    </source>
</evidence>